<evidence type="ECO:0000313" key="5">
    <source>
        <dbReference type="EMBL" id="GAK60373.1"/>
    </source>
</evidence>
<reference evidence="5" key="1">
    <citation type="journal article" date="2015" name="PeerJ">
        <title>First genomic representation of candidate bacterial phylum KSB3 points to enhanced environmental sensing as a trigger of wastewater bulking.</title>
        <authorList>
            <person name="Sekiguchi Y."/>
            <person name="Ohashi A."/>
            <person name="Parks D.H."/>
            <person name="Yamauchi T."/>
            <person name="Tyson G.W."/>
            <person name="Hugenholtz P."/>
        </authorList>
    </citation>
    <scope>NUCLEOTIDE SEQUENCE [LARGE SCALE GENOMIC DNA]</scope>
</reference>
<dbReference type="PANTHER" id="PTHR12215:SF10">
    <property type="entry name" value="L-AMINOADIPATE-SEMIALDEHYDE DEHYDROGENASE-PHOSPHOPANTETHEINYL TRANSFERASE"/>
    <property type="match status" value="1"/>
</dbReference>
<protein>
    <submittedName>
        <fullName evidence="5">4'-phosphopantetheinyl transferase</fullName>
    </submittedName>
</protein>
<keyword evidence="6" id="KW-1185">Reference proteome</keyword>
<comment type="similarity">
    <text evidence="1">Belongs to the P-Pant transferase superfamily. Gsp/Sfp/HetI/AcpT family.</text>
</comment>
<evidence type="ECO:0000259" key="3">
    <source>
        <dbReference type="Pfam" id="PF01648"/>
    </source>
</evidence>
<dbReference type="eggNOG" id="COG2091">
    <property type="taxonomic scope" value="Bacteria"/>
</dbReference>
<feature type="domain" description="4'-phosphopantetheinyl transferase" evidence="3">
    <location>
        <begin position="127"/>
        <end position="234"/>
    </location>
</feature>
<dbReference type="GO" id="GO:0000287">
    <property type="term" value="F:magnesium ion binding"/>
    <property type="evidence" value="ECO:0007669"/>
    <property type="project" value="InterPro"/>
</dbReference>
<evidence type="ECO:0000256" key="1">
    <source>
        <dbReference type="ARBA" id="ARBA00010990"/>
    </source>
</evidence>
<dbReference type="InterPro" id="IPR055066">
    <property type="entry name" value="AASDHPPT_N"/>
</dbReference>
<dbReference type="HOGENOM" id="CLU_057011_2_3_0"/>
<dbReference type="Pfam" id="PF22624">
    <property type="entry name" value="AASDHPPT_N"/>
    <property type="match status" value="1"/>
</dbReference>
<proteinExistence type="inferred from homology"/>
<dbReference type="SUPFAM" id="SSF56214">
    <property type="entry name" value="4'-phosphopantetheinyl transferase"/>
    <property type="match status" value="2"/>
</dbReference>
<dbReference type="GO" id="GO:0008897">
    <property type="term" value="F:holo-[acyl-carrier-protein] synthase activity"/>
    <property type="evidence" value="ECO:0007669"/>
    <property type="project" value="InterPro"/>
</dbReference>
<dbReference type="STRING" id="1499967.U27_00264"/>
<dbReference type="Pfam" id="PF01648">
    <property type="entry name" value="ACPS"/>
    <property type="match status" value="1"/>
</dbReference>
<dbReference type="EMBL" id="DF820473">
    <property type="protein sequence ID" value="GAK60373.1"/>
    <property type="molecule type" value="Genomic_DNA"/>
</dbReference>
<dbReference type="AlphaFoldDB" id="A0A081C718"/>
<dbReference type="Gene3D" id="3.90.470.20">
    <property type="entry name" value="4'-phosphopantetheinyl transferase domain"/>
    <property type="match status" value="2"/>
</dbReference>
<dbReference type="GO" id="GO:0005829">
    <property type="term" value="C:cytosol"/>
    <property type="evidence" value="ECO:0007669"/>
    <property type="project" value="TreeGrafter"/>
</dbReference>
<evidence type="ECO:0000259" key="4">
    <source>
        <dbReference type="Pfam" id="PF22624"/>
    </source>
</evidence>
<dbReference type="GO" id="GO:0019878">
    <property type="term" value="P:lysine biosynthetic process via aminoadipic acid"/>
    <property type="evidence" value="ECO:0007669"/>
    <property type="project" value="TreeGrafter"/>
</dbReference>
<dbReference type="PANTHER" id="PTHR12215">
    <property type="entry name" value="PHOSPHOPANTETHEINE TRANSFERASE"/>
    <property type="match status" value="1"/>
</dbReference>
<dbReference type="InterPro" id="IPR050559">
    <property type="entry name" value="P-Pant_transferase_sf"/>
</dbReference>
<accession>A0A081C718</accession>
<name>A0A081C718_VECG1</name>
<dbReference type="Proteomes" id="UP000030661">
    <property type="component" value="Unassembled WGS sequence"/>
</dbReference>
<gene>
    <name evidence="5" type="ORF">U27_00264</name>
</gene>
<keyword evidence="2 5" id="KW-0808">Transferase</keyword>
<dbReference type="InterPro" id="IPR008278">
    <property type="entry name" value="4-PPantetheinyl_Trfase_dom"/>
</dbReference>
<feature type="domain" description="4'-phosphopantetheinyl transferase N-terminal" evidence="4">
    <location>
        <begin position="35"/>
        <end position="120"/>
    </location>
</feature>
<sequence length="249" mass="28834">MNTFEPLWVFPREHPVLTQDEVHIWRVALDMPASNLQQFSEILADDERLRADRFRFPQHRNHFIAARGALRTLLGRYSGMPPEKLRFEYNQYGKPALSGNLNASLLQFNLSHSGELALYAFVRNCEVGIDIEYTRRRIDQIEQIARRYFSDTETTALSALPEHLRQQAFFNCWTRKEAYIKARGKGLSLPLHQFDVTLAPGEPARLLATRDDPSQLAHWTMQALQPGPDYIGAIVIEGHNWNVKCWQFL</sequence>
<organism evidence="5">
    <name type="scientific">Vecturithrix granuli</name>
    <dbReference type="NCBI Taxonomy" id="1499967"/>
    <lineage>
        <taxon>Bacteria</taxon>
        <taxon>Candidatus Moduliflexota</taxon>
        <taxon>Candidatus Vecturitrichia</taxon>
        <taxon>Candidatus Vecturitrichales</taxon>
        <taxon>Candidatus Vecturitrichaceae</taxon>
        <taxon>Candidatus Vecturithrix</taxon>
    </lineage>
</organism>
<evidence type="ECO:0000256" key="2">
    <source>
        <dbReference type="ARBA" id="ARBA00022679"/>
    </source>
</evidence>
<evidence type="ECO:0000313" key="6">
    <source>
        <dbReference type="Proteomes" id="UP000030661"/>
    </source>
</evidence>
<dbReference type="InterPro" id="IPR037143">
    <property type="entry name" value="4-PPantetheinyl_Trfase_dom_sf"/>
</dbReference>